<dbReference type="AlphaFoldDB" id="A0A7W7T5C7"/>
<gene>
    <name evidence="2" type="ORF">F4559_002939</name>
</gene>
<evidence type="ECO:0000313" key="3">
    <source>
        <dbReference type="Proteomes" id="UP000542674"/>
    </source>
</evidence>
<feature type="region of interest" description="Disordered" evidence="1">
    <location>
        <begin position="1"/>
        <end position="24"/>
    </location>
</feature>
<protein>
    <submittedName>
        <fullName evidence="2">Uncharacterized protein</fullName>
    </submittedName>
</protein>
<dbReference type="EMBL" id="JACHJS010000001">
    <property type="protein sequence ID" value="MBB4965580.1"/>
    <property type="molecule type" value="Genomic_DNA"/>
</dbReference>
<name>A0A7W7T5C7_9PSEU</name>
<evidence type="ECO:0000313" key="2">
    <source>
        <dbReference type="EMBL" id="MBB4965580.1"/>
    </source>
</evidence>
<sequence>MTSSSPSAVGVPDAGSDGPPAGVDHVVDQAVDAVDRARAVLRASGDPVLAAVDSALSCAVSLIALRQRGPDSDIDPLQDALGAARALVGEVTFAVRDSYGPR</sequence>
<comment type="caution">
    <text evidence="2">The sequence shown here is derived from an EMBL/GenBank/DDBJ whole genome shotgun (WGS) entry which is preliminary data.</text>
</comment>
<reference evidence="2 3" key="1">
    <citation type="submission" date="2020-08" db="EMBL/GenBank/DDBJ databases">
        <title>Sequencing the genomes of 1000 actinobacteria strains.</title>
        <authorList>
            <person name="Klenk H.-P."/>
        </authorList>
    </citation>
    <scope>NUCLEOTIDE SEQUENCE [LARGE SCALE GENOMIC DNA]</scope>
    <source>
        <strain evidence="2 3">DSM 45084</strain>
    </source>
</reference>
<dbReference type="RefSeq" id="WP_184669180.1">
    <property type="nucleotide sequence ID" value="NZ_BAABAI010000029.1"/>
</dbReference>
<proteinExistence type="predicted"/>
<keyword evidence="3" id="KW-1185">Reference proteome</keyword>
<organism evidence="2 3">
    <name type="scientific">Saccharothrix violaceirubra</name>
    <dbReference type="NCBI Taxonomy" id="413306"/>
    <lineage>
        <taxon>Bacteria</taxon>
        <taxon>Bacillati</taxon>
        <taxon>Actinomycetota</taxon>
        <taxon>Actinomycetes</taxon>
        <taxon>Pseudonocardiales</taxon>
        <taxon>Pseudonocardiaceae</taxon>
        <taxon>Saccharothrix</taxon>
    </lineage>
</organism>
<evidence type="ECO:0000256" key="1">
    <source>
        <dbReference type="SAM" id="MobiDB-lite"/>
    </source>
</evidence>
<dbReference type="Proteomes" id="UP000542674">
    <property type="component" value="Unassembled WGS sequence"/>
</dbReference>
<accession>A0A7W7T5C7</accession>